<gene>
    <name evidence="6" type="ORF">CHUDEA4_4370</name>
</gene>
<dbReference type="GO" id="GO:0005829">
    <property type="term" value="C:cytosol"/>
    <property type="evidence" value="ECO:0007669"/>
    <property type="project" value="TreeGrafter"/>
</dbReference>
<dbReference type="VEuPathDB" id="CryptoDB:CHUDEA4_4370"/>
<protein>
    <recommendedName>
        <fullName evidence="7">MHD domain-containing protein</fullName>
    </recommendedName>
</protein>
<keyword evidence="2" id="KW-0813">Transport</keyword>
<dbReference type="VEuPathDB" id="CryptoDB:ChTU502y2012_422g0105"/>
<dbReference type="VEuPathDB" id="CryptoDB:Chro.40496"/>
<evidence type="ECO:0000313" key="6">
    <source>
        <dbReference type="EMBL" id="CUV05913.1"/>
    </source>
</evidence>
<name>A0A0S4TFY5_CRYHO</name>
<reference evidence="6" key="1">
    <citation type="submission" date="2015-08" db="EMBL/GenBank/DDBJ databases">
        <authorList>
            <person name="Babu N.S."/>
            <person name="Beckwith C.J."/>
            <person name="Beseler K.G."/>
            <person name="Brison A."/>
            <person name="Carone J.V."/>
            <person name="Caskin T.P."/>
            <person name="Diamond M."/>
            <person name="Durham M.E."/>
            <person name="Foxe J.M."/>
            <person name="Go M."/>
            <person name="Henderson B.A."/>
            <person name="Jones I.B."/>
            <person name="McGettigan J.A."/>
            <person name="Micheletti S.J."/>
            <person name="Nasrallah M.E."/>
            <person name="Ortiz D."/>
            <person name="Piller C.R."/>
            <person name="Privatt S.R."/>
            <person name="Schneider S.L."/>
            <person name="Sharp S."/>
            <person name="Smith T.C."/>
            <person name="Stanton J.D."/>
            <person name="Ullery H.E."/>
            <person name="Wilson R.J."/>
            <person name="Serrano M.G."/>
            <person name="Buck G."/>
            <person name="Lee V."/>
            <person name="Wang Y."/>
            <person name="Carvalho R."/>
            <person name="Voegtly L."/>
            <person name="Shi R."/>
            <person name="Duckworth R."/>
            <person name="Johnson A."/>
            <person name="Loviza R."/>
            <person name="Walstead R."/>
            <person name="Shah Z."/>
            <person name="Kiflezghi M."/>
            <person name="Wade K."/>
            <person name="Ball S.L."/>
            <person name="Bradley K.W."/>
            <person name="Asai D.J."/>
            <person name="Bowman C.A."/>
            <person name="Russell D.A."/>
            <person name="Pope W.H."/>
            <person name="Jacobs-Sera D."/>
            <person name="Hendrix R.W."/>
            <person name="Hatfull G.F."/>
        </authorList>
    </citation>
    <scope>NUCLEOTIDE SEQUENCE [LARGE SCALE GENOMIC DNA]</scope>
</reference>
<evidence type="ECO:0000256" key="2">
    <source>
        <dbReference type="ARBA" id="ARBA00022448"/>
    </source>
</evidence>
<dbReference type="GO" id="GO:0015031">
    <property type="term" value="P:protein transport"/>
    <property type="evidence" value="ECO:0007669"/>
    <property type="project" value="UniProtKB-KW"/>
</dbReference>
<evidence type="ECO:0008006" key="7">
    <source>
        <dbReference type="Google" id="ProtNLM"/>
    </source>
</evidence>
<comment type="similarity">
    <text evidence="1">Belongs to the adaptor complexes medium subunit family.</text>
</comment>
<dbReference type="OrthoDB" id="1877176at2759"/>
<proteinExistence type="inferred from homology"/>
<dbReference type="PANTHER" id="PTHR16082">
    <property type="entry name" value="AP-5 COMPLEX SUBUNIT MU-1"/>
    <property type="match status" value="1"/>
</dbReference>
<sequence>MTYIRGIWLFGNAIKEGILELILSKRFKSVENRVKKLLEEEYVDIPNDKDILEWFKFRVLCENVAEFTAAKLPSIFKKSSSGVFTIDNLKTSIINEKDQVDQKTIINISENNLIHYMNVSEGKYLWPFMYSYSNGYFILILISLETSISEDPEILRIYKTGSRNRINDLENLTLKLMEFRVGIQLLEDLFELLGINQEGEMLEVSHILEVWRIFMPFGCPMMDKKEVKDLISISENKGIPNYLASLLKDNSIESSKIQEKLKSINNEQNQENKKNETILHGSFYLDSISKLSNEEEQQLIQEMDATLSLNDEYIPIIPNNIPNNQIIFGEMLNIGIGKLSFKAKSSNNQSSLNYSMKFTLIETICCFAKKHPMITQIENGDSITEGEDSMSNFIKKIGDPYASFTSGALEFFGKLPNSVSISCNVILPWQKVTLESNDENDQEVIYIQPYISVKDNISCTKLNDELFDSNQKTFTPIRHNSEIYMPSNESSTPISRFKLSWNSSQSNSSKIFTYWYPYELDIPIKGYFTISPESKEPIKQITQSQGHFRPILTHSFQMEYCLCFDPAIVKGMQVCQVSIPLLPGTLESINNSGNNSSFSKQNIPSVMIFSHTLKSSMGQIIISNDKKHIIWTINNPKEVLGKNGLNKKFSFIQLRMYGSIKLRIIYKENKYNRTGNNFSSFQGQALNSPAINSYLLNIGLETGIPSYSQKFLERINSNKYNEFLYSAPDPFGAGIQPFLNCPIKEIDPIWLIELHPKIAKFSENSKKLTQKEIYSNLVELIFPYSLLNFTVYSTETTYRGVNIPPNFININPKALQFEQPEIYSNSGKYIIWRNT</sequence>
<dbReference type="GO" id="GO:0005770">
    <property type="term" value="C:late endosome"/>
    <property type="evidence" value="ECO:0007669"/>
    <property type="project" value="TreeGrafter"/>
</dbReference>
<dbReference type="GO" id="GO:0005764">
    <property type="term" value="C:lysosome"/>
    <property type="evidence" value="ECO:0007669"/>
    <property type="project" value="TreeGrafter"/>
</dbReference>
<dbReference type="InterPro" id="IPR039591">
    <property type="entry name" value="AP5M1"/>
</dbReference>
<dbReference type="AlphaFoldDB" id="A0A0S4TFY5"/>
<evidence type="ECO:0000256" key="4">
    <source>
        <dbReference type="ARBA" id="ARBA00023136"/>
    </source>
</evidence>
<evidence type="ECO:0000256" key="3">
    <source>
        <dbReference type="ARBA" id="ARBA00022927"/>
    </source>
</evidence>
<comment type="subcellular location">
    <subcellularLocation>
        <location evidence="5">Endomembrane system</location>
        <topology evidence="5">Peripheral membrane protein</topology>
        <orientation evidence="5">Cytoplasmic side</orientation>
    </subcellularLocation>
</comment>
<evidence type="ECO:0000256" key="5">
    <source>
        <dbReference type="ARBA" id="ARBA00029433"/>
    </source>
</evidence>
<dbReference type="VEuPathDB" id="CryptoDB:GY17_00003399"/>
<dbReference type="GO" id="GO:0030119">
    <property type="term" value="C:AP-type membrane coat adaptor complex"/>
    <property type="evidence" value="ECO:0007669"/>
    <property type="project" value="TreeGrafter"/>
</dbReference>
<keyword evidence="3" id="KW-0653">Protein transport</keyword>
<dbReference type="PANTHER" id="PTHR16082:SF2">
    <property type="entry name" value="AP-5 COMPLEX SUBUNIT MU-1"/>
    <property type="match status" value="1"/>
</dbReference>
<dbReference type="Proteomes" id="UP000199752">
    <property type="component" value="Chromosome 4"/>
</dbReference>
<accession>A0A0S4TFY5</accession>
<keyword evidence="4" id="KW-0472">Membrane</keyword>
<evidence type="ECO:0000256" key="1">
    <source>
        <dbReference type="ARBA" id="ARBA00005324"/>
    </source>
</evidence>
<dbReference type="EMBL" id="LN877950">
    <property type="protein sequence ID" value="CUV05913.1"/>
    <property type="molecule type" value="Genomic_DNA"/>
</dbReference>
<organism evidence="6">
    <name type="scientific">Cryptosporidium hominis</name>
    <dbReference type="NCBI Taxonomy" id="237895"/>
    <lineage>
        <taxon>Eukaryota</taxon>
        <taxon>Sar</taxon>
        <taxon>Alveolata</taxon>
        <taxon>Apicomplexa</taxon>
        <taxon>Conoidasida</taxon>
        <taxon>Coccidia</taxon>
        <taxon>Eucoccidiorida</taxon>
        <taxon>Eimeriorina</taxon>
        <taxon>Cryptosporidiidae</taxon>
        <taxon>Cryptosporidium</taxon>
    </lineage>
</organism>
<dbReference type="GO" id="GO:0016197">
    <property type="term" value="P:endosomal transport"/>
    <property type="evidence" value="ECO:0007669"/>
    <property type="project" value="TreeGrafter"/>
</dbReference>